<evidence type="ECO:0000259" key="9">
    <source>
        <dbReference type="PROSITE" id="PS50198"/>
    </source>
</evidence>
<keyword evidence="6 7" id="KW-0413">Isomerase</keyword>
<keyword evidence="4 8" id="KW-0732">Signal</keyword>
<comment type="catalytic activity">
    <reaction evidence="1">
        <text>[protein]-peptidylproline (omega=180) = [protein]-peptidylproline (omega=0)</text>
        <dbReference type="Rhea" id="RHEA:16237"/>
        <dbReference type="Rhea" id="RHEA-COMP:10747"/>
        <dbReference type="Rhea" id="RHEA-COMP:10748"/>
        <dbReference type="ChEBI" id="CHEBI:83833"/>
        <dbReference type="ChEBI" id="CHEBI:83834"/>
        <dbReference type="EC" id="5.2.1.8"/>
    </reaction>
</comment>
<evidence type="ECO:0000256" key="2">
    <source>
        <dbReference type="ARBA" id="ARBA00007656"/>
    </source>
</evidence>
<dbReference type="GO" id="GO:0003755">
    <property type="term" value="F:peptidyl-prolyl cis-trans isomerase activity"/>
    <property type="evidence" value="ECO:0007669"/>
    <property type="project" value="UniProtKB-KW"/>
</dbReference>
<gene>
    <name evidence="10" type="ORF">HF682_05525</name>
</gene>
<organism evidence="10 11">
    <name type="scientific">Leeia aquatica</name>
    <dbReference type="NCBI Taxonomy" id="2725557"/>
    <lineage>
        <taxon>Bacteria</taxon>
        <taxon>Pseudomonadati</taxon>
        <taxon>Pseudomonadota</taxon>
        <taxon>Betaproteobacteria</taxon>
        <taxon>Neisseriales</taxon>
        <taxon>Leeiaceae</taxon>
        <taxon>Leeia</taxon>
    </lineage>
</organism>
<evidence type="ECO:0000256" key="5">
    <source>
        <dbReference type="ARBA" id="ARBA00023110"/>
    </source>
</evidence>
<feature type="signal peptide" evidence="8">
    <location>
        <begin position="1"/>
        <end position="19"/>
    </location>
</feature>
<dbReference type="InterPro" id="IPR050245">
    <property type="entry name" value="PrsA_foldase"/>
</dbReference>
<feature type="chain" id="PRO_5032784335" description="peptidylprolyl isomerase" evidence="8">
    <location>
        <begin position="20"/>
        <end position="264"/>
    </location>
</feature>
<dbReference type="AlphaFoldDB" id="A0A847S4C0"/>
<accession>A0A847S4C0</accession>
<reference evidence="10 11" key="1">
    <citation type="submission" date="2020-04" db="EMBL/GenBank/DDBJ databases">
        <title>Draft genome of Leeia sp. IMCC25680.</title>
        <authorList>
            <person name="Song J."/>
            <person name="Cho J.-C."/>
        </authorList>
    </citation>
    <scope>NUCLEOTIDE SEQUENCE [LARGE SCALE GENOMIC DNA]</scope>
    <source>
        <strain evidence="10 11">IMCC25680</strain>
    </source>
</reference>
<evidence type="ECO:0000256" key="3">
    <source>
        <dbReference type="ARBA" id="ARBA00013194"/>
    </source>
</evidence>
<dbReference type="RefSeq" id="WP_168876218.1">
    <property type="nucleotide sequence ID" value="NZ_JABAIM010000001.1"/>
</dbReference>
<dbReference type="SUPFAM" id="SSF54534">
    <property type="entry name" value="FKBP-like"/>
    <property type="match status" value="1"/>
</dbReference>
<evidence type="ECO:0000256" key="6">
    <source>
        <dbReference type="ARBA" id="ARBA00023235"/>
    </source>
</evidence>
<feature type="domain" description="PpiC" evidence="9">
    <location>
        <begin position="132"/>
        <end position="225"/>
    </location>
</feature>
<dbReference type="Gene3D" id="3.10.50.40">
    <property type="match status" value="1"/>
</dbReference>
<dbReference type="EMBL" id="JABAIM010000001">
    <property type="protein sequence ID" value="NLR74614.1"/>
    <property type="molecule type" value="Genomic_DNA"/>
</dbReference>
<dbReference type="SUPFAM" id="SSF109998">
    <property type="entry name" value="Triger factor/SurA peptide-binding domain-like"/>
    <property type="match status" value="1"/>
</dbReference>
<name>A0A847S4C0_9NEIS</name>
<comment type="similarity">
    <text evidence="2">Belongs to the PpiC/parvulin rotamase family.</text>
</comment>
<dbReference type="PANTHER" id="PTHR47245">
    <property type="entry name" value="PEPTIDYLPROLYL ISOMERASE"/>
    <property type="match status" value="1"/>
</dbReference>
<proteinExistence type="inferred from homology"/>
<keyword evidence="5 7" id="KW-0697">Rotamase</keyword>
<sequence length="264" mass="29463">MRKLALALALSLGGLTALQAETLKVNGYTVSESLFNATLQQMIESGQEDSPALRKQVRERLILSVVLAQRAQAAQLDKQVDLQQQLVLVERMQLSDAYLRNHIAKLTIDQKSLQAEYDAQKPALAKMMSSMPAQWKLRHIMVDNAKDAGELLQKLRKGANFAELAKLYSRAPEAKSGGLLVNQPEAFAELFGKDGMAALSKLPKGKVYDKPLKTQYGYHVVLMEDVSAARAPTLQDFRPQLEARLKQKRIEQLLDEIHKSTKVE</sequence>
<evidence type="ECO:0000313" key="11">
    <source>
        <dbReference type="Proteomes" id="UP000587991"/>
    </source>
</evidence>
<dbReference type="InterPro" id="IPR027304">
    <property type="entry name" value="Trigger_fact/SurA_dom_sf"/>
</dbReference>
<dbReference type="PANTHER" id="PTHR47245:SF1">
    <property type="entry name" value="FOLDASE PROTEIN PRSA"/>
    <property type="match status" value="1"/>
</dbReference>
<dbReference type="InterPro" id="IPR000297">
    <property type="entry name" value="PPIase_PpiC"/>
</dbReference>
<evidence type="ECO:0000256" key="7">
    <source>
        <dbReference type="PROSITE-ProRule" id="PRU00278"/>
    </source>
</evidence>
<dbReference type="Proteomes" id="UP000587991">
    <property type="component" value="Unassembled WGS sequence"/>
</dbReference>
<keyword evidence="11" id="KW-1185">Reference proteome</keyword>
<evidence type="ECO:0000256" key="4">
    <source>
        <dbReference type="ARBA" id="ARBA00022729"/>
    </source>
</evidence>
<evidence type="ECO:0000256" key="8">
    <source>
        <dbReference type="SAM" id="SignalP"/>
    </source>
</evidence>
<protein>
    <recommendedName>
        <fullName evidence="3">peptidylprolyl isomerase</fullName>
        <ecNumber evidence="3">5.2.1.8</ecNumber>
    </recommendedName>
</protein>
<evidence type="ECO:0000313" key="10">
    <source>
        <dbReference type="EMBL" id="NLR74614.1"/>
    </source>
</evidence>
<evidence type="ECO:0000256" key="1">
    <source>
        <dbReference type="ARBA" id="ARBA00000971"/>
    </source>
</evidence>
<comment type="caution">
    <text evidence="10">The sequence shown here is derived from an EMBL/GenBank/DDBJ whole genome shotgun (WGS) entry which is preliminary data.</text>
</comment>
<dbReference type="InterPro" id="IPR046357">
    <property type="entry name" value="PPIase_dom_sf"/>
</dbReference>
<dbReference type="PROSITE" id="PS50198">
    <property type="entry name" value="PPIC_PPIASE_2"/>
    <property type="match status" value="1"/>
</dbReference>
<dbReference type="Pfam" id="PF13145">
    <property type="entry name" value="Rotamase_2"/>
    <property type="match status" value="1"/>
</dbReference>
<dbReference type="EC" id="5.2.1.8" evidence="3"/>